<dbReference type="GO" id="GO:0005886">
    <property type="term" value="C:plasma membrane"/>
    <property type="evidence" value="ECO:0007669"/>
    <property type="project" value="UniProtKB-SubCell"/>
</dbReference>
<comment type="subcellular location">
    <subcellularLocation>
        <location evidence="1">Cell inner membrane</location>
        <topology evidence="1">Multi-pass membrane protein</topology>
    </subcellularLocation>
</comment>
<evidence type="ECO:0000256" key="1">
    <source>
        <dbReference type="ARBA" id="ARBA00004429"/>
    </source>
</evidence>
<keyword evidence="5 8" id="KW-0812">Transmembrane</keyword>
<dbReference type="InterPro" id="IPR055348">
    <property type="entry name" value="DctQ"/>
</dbReference>
<feature type="transmembrane region" description="Helical" evidence="8">
    <location>
        <begin position="53"/>
        <end position="71"/>
    </location>
</feature>
<feature type="transmembrane region" description="Helical" evidence="8">
    <location>
        <begin position="92"/>
        <end position="116"/>
    </location>
</feature>
<dbReference type="PANTHER" id="PTHR35011:SF4">
    <property type="entry name" value="SLL1102 PROTEIN"/>
    <property type="match status" value="1"/>
</dbReference>
<keyword evidence="3" id="KW-1003">Cell membrane</keyword>
<evidence type="ECO:0000256" key="4">
    <source>
        <dbReference type="ARBA" id="ARBA00022519"/>
    </source>
</evidence>
<dbReference type="Pfam" id="PF04290">
    <property type="entry name" value="DctQ"/>
    <property type="match status" value="1"/>
</dbReference>
<evidence type="ECO:0000256" key="7">
    <source>
        <dbReference type="ARBA" id="ARBA00023136"/>
    </source>
</evidence>
<proteinExistence type="predicted"/>
<evidence type="ECO:0000313" key="10">
    <source>
        <dbReference type="EMBL" id="OIQ83744.1"/>
    </source>
</evidence>
<organism evidence="10">
    <name type="scientific">mine drainage metagenome</name>
    <dbReference type="NCBI Taxonomy" id="410659"/>
    <lineage>
        <taxon>unclassified sequences</taxon>
        <taxon>metagenomes</taxon>
        <taxon>ecological metagenomes</taxon>
    </lineage>
</organism>
<dbReference type="AlphaFoldDB" id="A0A1J5QJT9"/>
<feature type="transmembrane region" description="Helical" evidence="8">
    <location>
        <begin position="21"/>
        <end position="41"/>
    </location>
</feature>
<evidence type="ECO:0000256" key="5">
    <source>
        <dbReference type="ARBA" id="ARBA00022692"/>
    </source>
</evidence>
<feature type="domain" description="Tripartite ATP-independent periplasmic transporters DctQ component" evidence="9">
    <location>
        <begin position="31"/>
        <end position="161"/>
    </location>
</feature>
<name>A0A1J5QJT9_9ZZZZ</name>
<dbReference type="InterPro" id="IPR007387">
    <property type="entry name" value="TRAP_DctQ"/>
</dbReference>
<keyword evidence="7 8" id="KW-0472">Membrane</keyword>
<evidence type="ECO:0000256" key="3">
    <source>
        <dbReference type="ARBA" id="ARBA00022475"/>
    </source>
</evidence>
<evidence type="ECO:0000256" key="8">
    <source>
        <dbReference type="SAM" id="Phobius"/>
    </source>
</evidence>
<keyword evidence="4" id="KW-0997">Cell inner membrane</keyword>
<dbReference type="PANTHER" id="PTHR35011">
    <property type="entry name" value="2,3-DIKETO-L-GULONATE TRAP TRANSPORTER SMALL PERMEASE PROTEIN YIAM"/>
    <property type="match status" value="1"/>
</dbReference>
<keyword evidence="6 8" id="KW-1133">Transmembrane helix</keyword>
<protein>
    <submittedName>
        <fullName evidence="10">Tripartite ATP-independent periplasmic transporters, DctQ component</fullName>
    </submittedName>
</protein>
<evidence type="ECO:0000256" key="6">
    <source>
        <dbReference type="ARBA" id="ARBA00022989"/>
    </source>
</evidence>
<reference evidence="10" key="1">
    <citation type="submission" date="2016-10" db="EMBL/GenBank/DDBJ databases">
        <title>Sequence of Gallionella enrichment culture.</title>
        <authorList>
            <person name="Poehlein A."/>
            <person name="Muehling M."/>
            <person name="Daniel R."/>
        </authorList>
    </citation>
    <scope>NUCLEOTIDE SEQUENCE</scope>
</reference>
<accession>A0A1J5QJT9</accession>
<keyword evidence="2" id="KW-0813">Transport</keyword>
<sequence>MNALLALSRWIDGLSTKVGRIVYWLVLVVSLISAFNAAMRFTIDYSSNAWLEIQWYLFSAIFLLGGGYTLLRNEHVRIDVVSAHLSPRTRAWIDIFGLLLFVMPLCVMLVALGVPYAKFSYVVGEVSSNAGGLIRWPAKALIPLGFALLGLQALSELIKRIAFIAGRIDDPNERKGRSAEEELAMEMAAQHGEVKP</sequence>
<dbReference type="EMBL" id="MLJW01000676">
    <property type="protein sequence ID" value="OIQ83744.1"/>
    <property type="molecule type" value="Genomic_DNA"/>
</dbReference>
<evidence type="ECO:0000259" key="9">
    <source>
        <dbReference type="Pfam" id="PF04290"/>
    </source>
</evidence>
<evidence type="ECO:0000256" key="2">
    <source>
        <dbReference type="ARBA" id="ARBA00022448"/>
    </source>
</evidence>
<gene>
    <name evidence="10" type="ORF">GALL_344530</name>
</gene>
<comment type="caution">
    <text evidence="10">The sequence shown here is derived from an EMBL/GenBank/DDBJ whole genome shotgun (WGS) entry which is preliminary data.</text>
</comment>
<feature type="transmembrane region" description="Helical" evidence="8">
    <location>
        <begin position="136"/>
        <end position="154"/>
    </location>
</feature>